<dbReference type="AlphaFoldDB" id="A0A177D5Q5"/>
<dbReference type="GeneID" id="29109438"/>
<dbReference type="InterPro" id="IPR013154">
    <property type="entry name" value="ADH-like_N"/>
</dbReference>
<dbReference type="GO" id="GO:0030686">
    <property type="term" value="C:90S preribosome"/>
    <property type="evidence" value="ECO:0007669"/>
    <property type="project" value="InterPro"/>
</dbReference>
<dbReference type="InterPro" id="IPR028160">
    <property type="entry name" value="Slx9-like"/>
</dbReference>
<dbReference type="SUPFAM" id="SSF51735">
    <property type="entry name" value="NAD(P)-binding Rossmann-fold domains"/>
    <property type="match status" value="1"/>
</dbReference>
<keyword evidence="6" id="KW-0560">Oxidoreductase</keyword>
<evidence type="ECO:0000256" key="4">
    <source>
        <dbReference type="ARBA" id="ARBA00011245"/>
    </source>
</evidence>
<keyword evidence="11" id="KW-1185">Reference proteome</keyword>
<dbReference type="Gene3D" id="3.90.180.10">
    <property type="entry name" value="Medium-chain alcohol dehydrogenases, catalytic domain"/>
    <property type="match status" value="1"/>
</dbReference>
<dbReference type="RefSeq" id="XP_018380464.1">
    <property type="nucleotide sequence ID" value="XM_018523844.1"/>
</dbReference>
<proteinExistence type="inferred from homology"/>
<dbReference type="Proteomes" id="UP000077248">
    <property type="component" value="Unassembled WGS sequence"/>
</dbReference>
<protein>
    <recommendedName>
        <fullName evidence="5">Ribosome biogenesis protein SLX9</fullName>
    </recommendedName>
</protein>
<comment type="subunit">
    <text evidence="4">Monomer.</text>
</comment>
<dbReference type="InterPro" id="IPR011032">
    <property type="entry name" value="GroES-like_sf"/>
</dbReference>
<feature type="compositionally biased region" description="Basic residues" evidence="8">
    <location>
        <begin position="1"/>
        <end position="16"/>
    </location>
</feature>
<evidence type="ECO:0000256" key="2">
    <source>
        <dbReference type="ARBA" id="ARBA00008072"/>
    </source>
</evidence>
<comment type="similarity">
    <text evidence="2">Belongs to the zinc-containing alcohol dehydrogenase family.</text>
</comment>
<dbReference type="SUPFAM" id="SSF50129">
    <property type="entry name" value="GroES-like"/>
    <property type="match status" value="1"/>
</dbReference>
<keyword evidence="7" id="KW-0539">Nucleus</keyword>
<comment type="similarity">
    <text evidence="3">Belongs to the SLX9 family.</text>
</comment>
<dbReference type="Pfam" id="PF08240">
    <property type="entry name" value="ADH_N"/>
    <property type="match status" value="1"/>
</dbReference>
<accession>A0A177D5Q5</accession>
<evidence type="ECO:0000313" key="10">
    <source>
        <dbReference type="EMBL" id="OAG15043.1"/>
    </source>
</evidence>
<dbReference type="KEGG" id="aalt:CC77DRAFT_1013583"/>
<evidence type="ECO:0000313" key="11">
    <source>
        <dbReference type="Proteomes" id="UP000077248"/>
    </source>
</evidence>
<evidence type="ECO:0000256" key="3">
    <source>
        <dbReference type="ARBA" id="ARBA00011022"/>
    </source>
</evidence>
<evidence type="ECO:0000256" key="8">
    <source>
        <dbReference type="SAM" id="MobiDB-lite"/>
    </source>
</evidence>
<organism evidence="10 11">
    <name type="scientific">Alternaria alternata</name>
    <name type="common">Alternaria rot fungus</name>
    <name type="synonym">Torula alternata</name>
    <dbReference type="NCBI Taxonomy" id="5599"/>
    <lineage>
        <taxon>Eukaryota</taxon>
        <taxon>Fungi</taxon>
        <taxon>Dikarya</taxon>
        <taxon>Ascomycota</taxon>
        <taxon>Pezizomycotina</taxon>
        <taxon>Dothideomycetes</taxon>
        <taxon>Pleosporomycetidae</taxon>
        <taxon>Pleosporales</taxon>
        <taxon>Pleosporineae</taxon>
        <taxon>Pleosporaceae</taxon>
        <taxon>Alternaria</taxon>
        <taxon>Alternaria sect. Alternaria</taxon>
        <taxon>Alternaria alternata complex</taxon>
    </lineage>
</organism>
<dbReference type="Pfam" id="PF15341">
    <property type="entry name" value="SLX9"/>
    <property type="match status" value="1"/>
</dbReference>
<dbReference type="InterPro" id="IPR047122">
    <property type="entry name" value="Trans-enoyl_RdTase-like"/>
</dbReference>
<reference evidence="10 11" key="1">
    <citation type="submission" date="2016-05" db="EMBL/GenBank/DDBJ databases">
        <title>Comparative analysis of secretome profiles of manganese(II)-oxidizing ascomycete fungi.</title>
        <authorList>
            <consortium name="DOE Joint Genome Institute"/>
            <person name="Zeiner C.A."/>
            <person name="Purvine S.O."/>
            <person name="Zink E.M."/>
            <person name="Wu S."/>
            <person name="Pasa-Tolic L."/>
            <person name="Chaput D.L."/>
            <person name="Haridas S."/>
            <person name="Grigoriev I.V."/>
            <person name="Santelli C.M."/>
            <person name="Hansel C.M."/>
        </authorList>
    </citation>
    <scope>NUCLEOTIDE SEQUENCE [LARGE SCALE GENOMIC DNA]</scope>
    <source>
        <strain evidence="10 11">SRC1lrK2f</strain>
    </source>
</reference>
<dbReference type="CDD" id="cd08249">
    <property type="entry name" value="enoyl_reductase_like"/>
    <property type="match status" value="1"/>
</dbReference>
<dbReference type="GO" id="GO:0030688">
    <property type="term" value="C:preribosome, small subunit precursor"/>
    <property type="evidence" value="ECO:0007669"/>
    <property type="project" value="InterPro"/>
</dbReference>
<comment type="subcellular location">
    <subcellularLocation>
        <location evidence="1">Nucleus</location>
        <location evidence="1">Nucleolus</location>
    </subcellularLocation>
</comment>
<dbReference type="PANTHER" id="PTHR45348">
    <property type="entry name" value="HYPOTHETICAL OXIDOREDUCTASE (EUROFUNG)"/>
    <property type="match status" value="1"/>
</dbReference>
<dbReference type="EMBL" id="KV441496">
    <property type="protein sequence ID" value="OAG15043.1"/>
    <property type="molecule type" value="Genomic_DNA"/>
</dbReference>
<evidence type="ECO:0000256" key="1">
    <source>
        <dbReference type="ARBA" id="ARBA00004604"/>
    </source>
</evidence>
<evidence type="ECO:0000256" key="5">
    <source>
        <dbReference type="ARBA" id="ARBA00021321"/>
    </source>
</evidence>
<dbReference type="PANTHER" id="PTHR45348:SF2">
    <property type="entry name" value="ZINC-TYPE ALCOHOL DEHYDROGENASE-LIKE PROTEIN C2E1P3.01"/>
    <property type="match status" value="1"/>
</dbReference>
<evidence type="ECO:0000256" key="6">
    <source>
        <dbReference type="ARBA" id="ARBA00023002"/>
    </source>
</evidence>
<feature type="region of interest" description="Disordered" evidence="8">
    <location>
        <begin position="1"/>
        <end position="67"/>
    </location>
</feature>
<name>A0A177D5Q5_ALTAL</name>
<dbReference type="GO" id="GO:0016651">
    <property type="term" value="F:oxidoreductase activity, acting on NAD(P)H"/>
    <property type="evidence" value="ECO:0007669"/>
    <property type="project" value="InterPro"/>
</dbReference>
<gene>
    <name evidence="10" type="ORF">CC77DRAFT_1013583</name>
</gene>
<sequence>MAPIKKRTTARAKSARAARPSTAALPKPDGISSLPSSKRDKQKIKHSSFVSKIEKSSAKTQKRRRPNNKLVANLESLADALPDAATAGELETSQARILQPKVKLESMKRTKGAKKRKEKLDKLEKERFNANLAQLIAGQHSRAMCRVTWKPSPSSRNNQVRPYNISPPGQCWNTVNIVLSAQITWFPMNILGAKGLQTALCCVMHRGNLPKDYYRLIIDDYTHRLFSARLPNICLFLPLDFVPIMNLAAVLPSPKASLSVQSLPIPAPASKELLIKVSTIGLNAIEAKIAKLAAIPVAYPAILGSSYTGTVEALGSAITNYCIGARVLVSKRFGTTGNQYSAYQSYVLAAAEEKMVIRIPEGSDEAVLASLVMNASCVPGLFSGQLGLRRPAEEIPAVGTEEKKKILIYGGSSSFGQLSVRYLCRAGYAVTTTASPRHVNRVCELGVDDAVDHTLPSQQIIQELKARGPYEVVVDMISTPQTILITSQVLKAQGGGILYATQPSFAPEDLPDGVQRVFKAWSEPLYEQENERLLEWVIEEYLPFGIQKGWIVAQPVDRVQAGLAGIDGALENLLSNAEGSGKRFVVNV</sequence>
<dbReference type="GO" id="GO:0005730">
    <property type="term" value="C:nucleolus"/>
    <property type="evidence" value="ECO:0007669"/>
    <property type="project" value="UniProtKB-SubCell"/>
</dbReference>
<dbReference type="Gene3D" id="3.40.50.720">
    <property type="entry name" value="NAD(P)-binding Rossmann-like Domain"/>
    <property type="match status" value="1"/>
</dbReference>
<dbReference type="VEuPathDB" id="FungiDB:CC77DRAFT_1013583"/>
<evidence type="ECO:0000256" key="7">
    <source>
        <dbReference type="ARBA" id="ARBA00023242"/>
    </source>
</evidence>
<dbReference type="GO" id="GO:0000462">
    <property type="term" value="P:maturation of SSU-rRNA from tricistronic rRNA transcript (SSU-rRNA, 5.8S rRNA, LSU-rRNA)"/>
    <property type="evidence" value="ECO:0007669"/>
    <property type="project" value="InterPro"/>
</dbReference>
<dbReference type="InterPro" id="IPR036291">
    <property type="entry name" value="NAD(P)-bd_dom_sf"/>
</dbReference>
<evidence type="ECO:0000259" key="9">
    <source>
        <dbReference type="Pfam" id="PF08240"/>
    </source>
</evidence>
<feature type="domain" description="Alcohol dehydrogenase-like N-terminal" evidence="9">
    <location>
        <begin position="271"/>
        <end position="360"/>
    </location>
</feature>